<comment type="caution">
    <text evidence="2">The sequence shown here is derived from an EMBL/GenBank/DDBJ whole genome shotgun (WGS) entry which is preliminary data.</text>
</comment>
<evidence type="ECO:0000256" key="1">
    <source>
        <dbReference type="SAM" id="Phobius"/>
    </source>
</evidence>
<keyword evidence="1" id="KW-0472">Membrane</keyword>
<gene>
    <name evidence="2" type="ORF">DERP_011360</name>
</gene>
<accession>A0ABQ8J7F1</accession>
<proteinExistence type="predicted"/>
<sequence>MSRCEQENRKTKINPCLLLLFISISFLYLFMTMKFLATLDRIIRCSSQRLVDLLNDERKKFLLFARFAQHDTLLDARF</sequence>
<protein>
    <submittedName>
        <fullName evidence="2">Uncharacterized protein</fullName>
    </submittedName>
</protein>
<organism evidence="2 3">
    <name type="scientific">Dermatophagoides pteronyssinus</name>
    <name type="common">European house dust mite</name>
    <dbReference type="NCBI Taxonomy" id="6956"/>
    <lineage>
        <taxon>Eukaryota</taxon>
        <taxon>Metazoa</taxon>
        <taxon>Ecdysozoa</taxon>
        <taxon>Arthropoda</taxon>
        <taxon>Chelicerata</taxon>
        <taxon>Arachnida</taxon>
        <taxon>Acari</taxon>
        <taxon>Acariformes</taxon>
        <taxon>Sarcoptiformes</taxon>
        <taxon>Astigmata</taxon>
        <taxon>Psoroptidia</taxon>
        <taxon>Analgoidea</taxon>
        <taxon>Pyroglyphidae</taxon>
        <taxon>Dermatophagoidinae</taxon>
        <taxon>Dermatophagoides</taxon>
    </lineage>
</organism>
<keyword evidence="1" id="KW-1133">Transmembrane helix</keyword>
<dbReference type="Proteomes" id="UP000887458">
    <property type="component" value="Unassembled WGS sequence"/>
</dbReference>
<feature type="transmembrane region" description="Helical" evidence="1">
    <location>
        <begin position="12"/>
        <end position="31"/>
    </location>
</feature>
<keyword evidence="3" id="KW-1185">Reference proteome</keyword>
<reference evidence="2 3" key="2">
    <citation type="journal article" date="2022" name="Mol. Biol. Evol.">
        <title>Comparative Genomics Reveals Insights into the Divergent Evolution of Astigmatic Mites and Household Pest Adaptations.</title>
        <authorList>
            <person name="Xiong Q."/>
            <person name="Wan A.T."/>
            <person name="Liu X."/>
            <person name="Fung C.S."/>
            <person name="Xiao X."/>
            <person name="Malainual N."/>
            <person name="Hou J."/>
            <person name="Wang L."/>
            <person name="Wang M."/>
            <person name="Yang K.Y."/>
            <person name="Cui Y."/>
            <person name="Leung E.L."/>
            <person name="Nong W."/>
            <person name="Shin S.K."/>
            <person name="Au S.W."/>
            <person name="Jeong K.Y."/>
            <person name="Chew F.T."/>
            <person name="Hui J.H."/>
            <person name="Leung T.F."/>
            <person name="Tungtrongchitr A."/>
            <person name="Zhong N."/>
            <person name="Liu Z."/>
            <person name="Tsui S.K."/>
        </authorList>
    </citation>
    <scope>NUCLEOTIDE SEQUENCE [LARGE SCALE GENOMIC DNA]</scope>
    <source>
        <strain evidence="2">Derp</strain>
    </source>
</reference>
<keyword evidence="1" id="KW-0812">Transmembrane</keyword>
<evidence type="ECO:0000313" key="3">
    <source>
        <dbReference type="Proteomes" id="UP000887458"/>
    </source>
</evidence>
<dbReference type="EMBL" id="NJHN03000063">
    <property type="protein sequence ID" value="KAH9418498.1"/>
    <property type="molecule type" value="Genomic_DNA"/>
</dbReference>
<name>A0ABQ8J7F1_DERPT</name>
<reference evidence="2 3" key="1">
    <citation type="journal article" date="2018" name="J. Allergy Clin. Immunol.">
        <title>High-quality assembly of Dermatophagoides pteronyssinus genome and transcriptome reveals a wide range of novel allergens.</title>
        <authorList>
            <person name="Liu X.Y."/>
            <person name="Yang K.Y."/>
            <person name="Wang M.Q."/>
            <person name="Kwok J.S."/>
            <person name="Zeng X."/>
            <person name="Yang Z."/>
            <person name="Xiao X.J."/>
            <person name="Lau C.P."/>
            <person name="Li Y."/>
            <person name="Huang Z.M."/>
            <person name="Ba J.G."/>
            <person name="Yim A.K."/>
            <person name="Ouyang C.Y."/>
            <person name="Ngai S.M."/>
            <person name="Chan T.F."/>
            <person name="Leung E.L."/>
            <person name="Liu L."/>
            <person name="Liu Z.G."/>
            <person name="Tsui S.K."/>
        </authorList>
    </citation>
    <scope>NUCLEOTIDE SEQUENCE [LARGE SCALE GENOMIC DNA]</scope>
    <source>
        <strain evidence="2">Derp</strain>
    </source>
</reference>
<evidence type="ECO:0000313" key="2">
    <source>
        <dbReference type="EMBL" id="KAH9418498.1"/>
    </source>
</evidence>